<accession>A0ABV3XI03</accession>
<dbReference type="InterPro" id="IPR011009">
    <property type="entry name" value="Kinase-like_dom_sf"/>
</dbReference>
<dbReference type="Gene3D" id="3.30.200.20">
    <property type="entry name" value="Phosphorylase Kinase, domain 1"/>
    <property type="match status" value="1"/>
</dbReference>
<proteinExistence type="predicted"/>
<dbReference type="EMBL" id="JBFNXQ010000038">
    <property type="protein sequence ID" value="MEX5719361.1"/>
    <property type="molecule type" value="Genomic_DNA"/>
</dbReference>
<evidence type="ECO:0000313" key="3">
    <source>
        <dbReference type="Proteomes" id="UP001560045"/>
    </source>
</evidence>
<reference evidence="2 3" key="1">
    <citation type="submission" date="2024-06" db="EMBL/GenBank/DDBJ databases">
        <title>Draft genome sequence of Geodermatophilus badlandi, a novel member of the Geodermatophilaceae isolated from badland sedimentary rocks in the Red desert, Wyoming, USA.</title>
        <authorList>
            <person name="Ben Tekaya S."/>
            <person name="Nouioui I."/>
            <person name="Flores G.M."/>
            <person name="Shaal M.N."/>
            <person name="Bredoire F."/>
            <person name="Basile F."/>
            <person name="Van Diepen L."/>
            <person name="Ward N.L."/>
        </authorList>
    </citation>
    <scope>NUCLEOTIDE SEQUENCE [LARGE SCALE GENOMIC DNA]</scope>
    <source>
        <strain evidence="2 3">WL48A</strain>
    </source>
</reference>
<dbReference type="InterPro" id="IPR051678">
    <property type="entry name" value="AGP_Transferase"/>
</dbReference>
<protein>
    <submittedName>
        <fullName evidence="2">Phosphotransferase</fullName>
    </submittedName>
</protein>
<name>A0ABV3XI03_9ACTN</name>
<evidence type="ECO:0000259" key="1">
    <source>
        <dbReference type="Pfam" id="PF01636"/>
    </source>
</evidence>
<gene>
    <name evidence="2" type="ORF">ABQ292_13420</name>
</gene>
<keyword evidence="3" id="KW-1185">Reference proteome</keyword>
<dbReference type="SUPFAM" id="SSF56112">
    <property type="entry name" value="Protein kinase-like (PK-like)"/>
    <property type="match status" value="1"/>
</dbReference>
<organism evidence="2 3">
    <name type="scientific">Geodermatophilus maliterrae</name>
    <dbReference type="NCBI Taxonomy" id="3162531"/>
    <lineage>
        <taxon>Bacteria</taxon>
        <taxon>Bacillati</taxon>
        <taxon>Actinomycetota</taxon>
        <taxon>Actinomycetes</taxon>
        <taxon>Geodermatophilales</taxon>
        <taxon>Geodermatophilaceae</taxon>
        <taxon>Geodermatophilus</taxon>
    </lineage>
</organism>
<dbReference type="InterPro" id="IPR002575">
    <property type="entry name" value="Aminoglycoside_PTrfase"/>
</dbReference>
<evidence type="ECO:0000313" key="2">
    <source>
        <dbReference type="EMBL" id="MEX5719361.1"/>
    </source>
</evidence>
<dbReference type="Gene3D" id="3.90.1200.10">
    <property type="match status" value="1"/>
</dbReference>
<feature type="domain" description="Aminoglycoside phosphotransferase" evidence="1">
    <location>
        <begin position="35"/>
        <end position="250"/>
    </location>
</feature>
<sequence>MSVHEDQVEVTAGTVRALVADQFPEWAGLDVREVRSAATVNAVFRLGDDLAARFPLRREDPDRLRAQLEAEAAAARELALVSPVPTPVPVALGEPGHGCPSPWSVQTWVPGRDATVEDPARSSGFARDLAALLTRLRSADTRGRRFGGDGRGGDLTDHDGWMEVCFRNSEGVLDVARLRQVWAELRTLPAPDPDVMCHGDLTPPNVLVEHGRLVGVLDGGGFAAADPALDLVAVWHLLEDEPRQLVREALGCSEVQWRRGMAWAFEQSMGLVWYYAESNPVMSRWGRRTLGRLLAGSDG</sequence>
<dbReference type="RefSeq" id="WP_369207117.1">
    <property type="nucleotide sequence ID" value="NZ_JBFNXQ010000038.1"/>
</dbReference>
<dbReference type="PANTHER" id="PTHR21310:SF42">
    <property type="entry name" value="BIFUNCTIONAL AAC_APH"/>
    <property type="match status" value="1"/>
</dbReference>
<comment type="caution">
    <text evidence="2">The sequence shown here is derived from an EMBL/GenBank/DDBJ whole genome shotgun (WGS) entry which is preliminary data.</text>
</comment>
<dbReference type="PANTHER" id="PTHR21310">
    <property type="entry name" value="AMINOGLYCOSIDE PHOSPHOTRANSFERASE-RELATED-RELATED"/>
    <property type="match status" value="1"/>
</dbReference>
<dbReference type="Pfam" id="PF01636">
    <property type="entry name" value="APH"/>
    <property type="match status" value="1"/>
</dbReference>
<dbReference type="Proteomes" id="UP001560045">
    <property type="component" value="Unassembled WGS sequence"/>
</dbReference>